<gene>
    <name evidence="2" type="ORF">OTSGILL_1038</name>
</gene>
<protein>
    <submittedName>
        <fullName evidence="2">tRNA synthetase class II core domain family protein</fullName>
    </submittedName>
</protein>
<dbReference type="PANTHER" id="PTHR43707">
    <property type="entry name" value="HISTIDYL-TRNA SYNTHETASE"/>
    <property type="match status" value="1"/>
</dbReference>
<name>A0A0F3MBZ8_ORITS</name>
<dbReference type="Proteomes" id="UP000033769">
    <property type="component" value="Unassembled WGS sequence"/>
</dbReference>
<dbReference type="InterPro" id="IPR041715">
    <property type="entry name" value="HisRS-like_core"/>
</dbReference>
<evidence type="ECO:0000313" key="2">
    <source>
        <dbReference type="EMBL" id="KJV53027.1"/>
    </source>
</evidence>
<dbReference type="PANTHER" id="PTHR43707:SF1">
    <property type="entry name" value="HISTIDINE--TRNA LIGASE, MITOCHONDRIAL-RELATED"/>
    <property type="match status" value="1"/>
</dbReference>
<dbReference type="GO" id="GO:0006427">
    <property type="term" value="P:histidyl-tRNA aminoacylation"/>
    <property type="evidence" value="ECO:0007669"/>
    <property type="project" value="TreeGrafter"/>
</dbReference>
<dbReference type="SUPFAM" id="SSF55681">
    <property type="entry name" value="Class II aaRS and biotin synthetases"/>
    <property type="match status" value="1"/>
</dbReference>
<comment type="caution">
    <text evidence="2">The sequence shown here is derived from an EMBL/GenBank/DDBJ whole genome shotgun (WGS) entry which is preliminary data.</text>
</comment>
<reference evidence="2 3" key="1">
    <citation type="submission" date="2015-02" db="EMBL/GenBank/DDBJ databases">
        <title>Genome Sequencing of Rickettsiales.</title>
        <authorList>
            <person name="Daugherty S.C."/>
            <person name="Su Q."/>
            <person name="Abolude K."/>
            <person name="Beier-Sexton M."/>
            <person name="Carlyon J.A."/>
            <person name="Carter R."/>
            <person name="Day N.P."/>
            <person name="Dumler S.J."/>
            <person name="Dyachenko V."/>
            <person name="Godinez A."/>
            <person name="Kurtti T.J."/>
            <person name="Lichay M."/>
            <person name="Mullins K.E."/>
            <person name="Ott S."/>
            <person name="Pappas-Brown V."/>
            <person name="Paris D.H."/>
            <person name="Patel P."/>
            <person name="Richards A.L."/>
            <person name="Sadzewicz L."/>
            <person name="Sears K."/>
            <person name="Seidman D."/>
            <person name="Sengamalay N."/>
            <person name="Stenos J."/>
            <person name="Tallon L.J."/>
            <person name="Vincent G."/>
            <person name="Fraser C.M."/>
            <person name="Munderloh U."/>
            <person name="Dunning-Hotopp J.C."/>
        </authorList>
    </citation>
    <scope>NUCLEOTIDE SEQUENCE [LARGE SCALE GENOMIC DNA]</scope>
    <source>
        <strain evidence="2 3">Gilliam</strain>
    </source>
</reference>
<proteinExistence type="predicted"/>
<evidence type="ECO:0000313" key="3">
    <source>
        <dbReference type="Proteomes" id="UP000033769"/>
    </source>
</evidence>
<dbReference type="Pfam" id="PF13393">
    <property type="entry name" value="tRNA-synt_His"/>
    <property type="match status" value="1"/>
</dbReference>
<dbReference type="GO" id="GO:0004821">
    <property type="term" value="F:histidine-tRNA ligase activity"/>
    <property type="evidence" value="ECO:0007669"/>
    <property type="project" value="TreeGrafter"/>
</dbReference>
<dbReference type="EMBL" id="LANO01000013">
    <property type="protein sequence ID" value="KJV53027.1"/>
    <property type="molecule type" value="Genomic_DNA"/>
</dbReference>
<sequence length="103" mass="11874">MSIKLQPVKGSKDLLPEEFGKHNYIVSVSRNLSKLYGFQPISTPIIEYTEIFNRTLGKDSDVLSKEMYVFLDKGNRSVSLRPEFTASIMRAVIYNNLQNKNYH</sequence>
<dbReference type="AlphaFoldDB" id="A0A0F3MBZ8"/>
<organism evidence="2 3">
    <name type="scientific">Orientia tsutsugamushi str. Gilliam</name>
    <dbReference type="NCBI Taxonomy" id="1359184"/>
    <lineage>
        <taxon>Bacteria</taxon>
        <taxon>Pseudomonadati</taxon>
        <taxon>Pseudomonadota</taxon>
        <taxon>Alphaproteobacteria</taxon>
        <taxon>Rickettsiales</taxon>
        <taxon>Rickettsiaceae</taxon>
        <taxon>Rickettsieae</taxon>
        <taxon>Orientia</taxon>
    </lineage>
</organism>
<evidence type="ECO:0000259" key="1">
    <source>
        <dbReference type="Pfam" id="PF13393"/>
    </source>
</evidence>
<dbReference type="GO" id="GO:0005737">
    <property type="term" value="C:cytoplasm"/>
    <property type="evidence" value="ECO:0007669"/>
    <property type="project" value="InterPro"/>
</dbReference>
<feature type="domain" description="Class II Histidinyl-tRNA synthetase (HisRS)-like catalytic core" evidence="1">
    <location>
        <begin position="10"/>
        <end position="92"/>
    </location>
</feature>
<accession>A0A0F3MBZ8</accession>
<dbReference type="InterPro" id="IPR004516">
    <property type="entry name" value="HisRS/HisZ"/>
</dbReference>
<dbReference type="InterPro" id="IPR045864">
    <property type="entry name" value="aa-tRNA-synth_II/BPL/LPL"/>
</dbReference>
<dbReference type="PATRIC" id="fig|1359184.3.peg.293"/>
<keyword evidence="2" id="KW-0436">Ligase</keyword>
<dbReference type="Gene3D" id="3.30.930.10">
    <property type="entry name" value="Bira Bifunctional Protein, Domain 2"/>
    <property type="match status" value="1"/>
</dbReference>
<keyword evidence="2" id="KW-0030">Aminoacyl-tRNA synthetase</keyword>